<dbReference type="PANTHER" id="PTHR47186">
    <property type="entry name" value="LEUCINE-RICH REPEAT-CONTAINING PROTEIN 57"/>
    <property type="match status" value="1"/>
</dbReference>
<sequence length="246" mass="27823">MNTTVKELKVLWIREFDAVVKVGPELLGNRSSTVKPFESLEVLEFSKMSNWEEWSMVAEDAGAFPKLRRLSLFEYCKKFTGNLRRFLPSLTELSIEECLQLSSSLPEMPVISTLTLVDCNKFDGGIHVLESFECLQYLQISTSLDSTTCRSLPASLKTLVISQCKNLEFPLPHSYHCPNLNELRIYNCENLITSGMSWNLQGLPNLTNFTISCFGCENHLVSFPEEGLLPSTITNLRISGLQRLKT</sequence>
<gene>
    <name evidence="1" type="ORF">TIFTF001_030062</name>
</gene>
<dbReference type="PANTHER" id="PTHR47186:SF3">
    <property type="entry name" value="OS09G0267800 PROTEIN"/>
    <property type="match status" value="1"/>
</dbReference>
<evidence type="ECO:0000313" key="2">
    <source>
        <dbReference type="Proteomes" id="UP001187192"/>
    </source>
</evidence>
<reference evidence="1" key="1">
    <citation type="submission" date="2023-07" db="EMBL/GenBank/DDBJ databases">
        <title>draft genome sequence of fig (Ficus carica).</title>
        <authorList>
            <person name="Takahashi T."/>
            <person name="Nishimura K."/>
        </authorList>
    </citation>
    <scope>NUCLEOTIDE SEQUENCE</scope>
</reference>
<dbReference type="Gene3D" id="3.80.10.10">
    <property type="entry name" value="Ribonuclease Inhibitor"/>
    <property type="match status" value="1"/>
</dbReference>
<keyword evidence="2" id="KW-1185">Reference proteome</keyword>
<proteinExistence type="predicted"/>
<protein>
    <submittedName>
        <fullName evidence="1">Uncharacterized protein</fullName>
    </submittedName>
</protein>
<dbReference type="EMBL" id="BTGU01000104">
    <property type="protein sequence ID" value="GMN60954.1"/>
    <property type="molecule type" value="Genomic_DNA"/>
</dbReference>
<name>A0AA88DSZ6_FICCA</name>
<evidence type="ECO:0000313" key="1">
    <source>
        <dbReference type="EMBL" id="GMN60954.1"/>
    </source>
</evidence>
<accession>A0AA88DSZ6</accession>
<dbReference type="Proteomes" id="UP001187192">
    <property type="component" value="Unassembled WGS sequence"/>
</dbReference>
<organism evidence="1 2">
    <name type="scientific">Ficus carica</name>
    <name type="common">Common fig</name>
    <dbReference type="NCBI Taxonomy" id="3494"/>
    <lineage>
        <taxon>Eukaryota</taxon>
        <taxon>Viridiplantae</taxon>
        <taxon>Streptophyta</taxon>
        <taxon>Embryophyta</taxon>
        <taxon>Tracheophyta</taxon>
        <taxon>Spermatophyta</taxon>
        <taxon>Magnoliopsida</taxon>
        <taxon>eudicotyledons</taxon>
        <taxon>Gunneridae</taxon>
        <taxon>Pentapetalae</taxon>
        <taxon>rosids</taxon>
        <taxon>fabids</taxon>
        <taxon>Rosales</taxon>
        <taxon>Moraceae</taxon>
        <taxon>Ficeae</taxon>
        <taxon>Ficus</taxon>
    </lineage>
</organism>
<dbReference type="SUPFAM" id="SSF52047">
    <property type="entry name" value="RNI-like"/>
    <property type="match status" value="1"/>
</dbReference>
<dbReference type="InterPro" id="IPR032675">
    <property type="entry name" value="LRR_dom_sf"/>
</dbReference>
<dbReference type="AlphaFoldDB" id="A0AA88DSZ6"/>
<comment type="caution">
    <text evidence="1">The sequence shown here is derived from an EMBL/GenBank/DDBJ whole genome shotgun (WGS) entry which is preliminary data.</text>
</comment>